<evidence type="ECO:0000313" key="3">
    <source>
        <dbReference type="Proteomes" id="UP001218188"/>
    </source>
</evidence>
<dbReference type="EMBL" id="JARJCM010000344">
    <property type="protein sequence ID" value="KAJ7018360.1"/>
    <property type="molecule type" value="Genomic_DNA"/>
</dbReference>
<evidence type="ECO:0000313" key="2">
    <source>
        <dbReference type="EMBL" id="KAJ7024019.1"/>
    </source>
</evidence>
<evidence type="ECO:0008006" key="4">
    <source>
        <dbReference type="Google" id="ProtNLM"/>
    </source>
</evidence>
<gene>
    <name evidence="1" type="ORF">C8F04DRAFT_1243304</name>
    <name evidence="2" type="ORF">C8F04DRAFT_1303474</name>
</gene>
<proteinExistence type="predicted"/>
<reference evidence="1" key="1">
    <citation type="submission" date="2023-03" db="EMBL/GenBank/DDBJ databases">
        <title>Massive genome expansion in bonnet fungi (Mycena s.s.) driven by repeated elements and novel gene families across ecological guilds.</title>
        <authorList>
            <consortium name="Lawrence Berkeley National Laboratory"/>
            <person name="Harder C.B."/>
            <person name="Miyauchi S."/>
            <person name="Viragh M."/>
            <person name="Kuo A."/>
            <person name="Thoen E."/>
            <person name="Andreopoulos B."/>
            <person name="Lu D."/>
            <person name="Skrede I."/>
            <person name="Drula E."/>
            <person name="Henrissat B."/>
            <person name="Morin E."/>
            <person name="Kohler A."/>
            <person name="Barry K."/>
            <person name="LaButti K."/>
            <person name="Morin E."/>
            <person name="Salamov A."/>
            <person name="Lipzen A."/>
            <person name="Mereny Z."/>
            <person name="Hegedus B."/>
            <person name="Baldrian P."/>
            <person name="Stursova M."/>
            <person name="Weitz H."/>
            <person name="Taylor A."/>
            <person name="Grigoriev I.V."/>
            <person name="Nagy L.G."/>
            <person name="Martin F."/>
            <person name="Kauserud H."/>
        </authorList>
    </citation>
    <scope>NUCLEOTIDE SEQUENCE</scope>
    <source>
        <strain evidence="1">CBHHK200</strain>
    </source>
</reference>
<dbReference type="CDD" id="cd18186">
    <property type="entry name" value="BTB_POZ_ZBTB_KLHL-like"/>
    <property type="match status" value="1"/>
</dbReference>
<dbReference type="EMBL" id="JARJCM010000177">
    <property type="protein sequence ID" value="KAJ7024019.1"/>
    <property type="molecule type" value="Genomic_DNA"/>
</dbReference>
<sequence length="243" mass="27903">MTEPPAKRDRKNSHQVSKPFWFDDGNVVLQAENTRFRVHWSLLCLHSSVFRGMRAFLNGCSRCALSCASSRTVTSYVRLGRKQDFKDLLSSAVKRLECLNPPEWHGYVEWGRISLDSHKDNQDYIIRSPPRHPHTGSRESYIVGPSLCLLSRRRRTQPSWSSLRRSFATHAQYLQRDILNGIPGPNNIISAADQQTLARSKLLKVQYEPGQAFGWIFRYSEMIGETNVTMKTARACDPTMFEI</sequence>
<keyword evidence="3" id="KW-1185">Reference proteome</keyword>
<accession>A0AAD6RZU7</accession>
<dbReference type="AlphaFoldDB" id="A0AAD6RZU7"/>
<evidence type="ECO:0000313" key="1">
    <source>
        <dbReference type="EMBL" id="KAJ7018360.1"/>
    </source>
</evidence>
<organism evidence="1 3">
    <name type="scientific">Mycena alexandri</name>
    <dbReference type="NCBI Taxonomy" id="1745969"/>
    <lineage>
        <taxon>Eukaryota</taxon>
        <taxon>Fungi</taxon>
        <taxon>Dikarya</taxon>
        <taxon>Basidiomycota</taxon>
        <taxon>Agaricomycotina</taxon>
        <taxon>Agaricomycetes</taxon>
        <taxon>Agaricomycetidae</taxon>
        <taxon>Agaricales</taxon>
        <taxon>Marasmiineae</taxon>
        <taxon>Mycenaceae</taxon>
        <taxon>Mycena</taxon>
    </lineage>
</organism>
<name>A0AAD6RZU7_9AGAR</name>
<protein>
    <recommendedName>
        <fullName evidence="4">BTB domain-containing protein</fullName>
    </recommendedName>
</protein>
<dbReference type="Proteomes" id="UP001218188">
    <property type="component" value="Unassembled WGS sequence"/>
</dbReference>
<comment type="caution">
    <text evidence="1">The sequence shown here is derived from an EMBL/GenBank/DDBJ whole genome shotgun (WGS) entry which is preliminary data.</text>
</comment>